<dbReference type="Pfam" id="PF00933">
    <property type="entry name" value="Glyco_hydro_3"/>
    <property type="match status" value="1"/>
</dbReference>
<dbReference type="EMBL" id="MAYM02001168">
    <property type="protein sequence ID" value="RLN26265.1"/>
    <property type="molecule type" value="Genomic_DNA"/>
</dbReference>
<dbReference type="InterPro" id="IPR036962">
    <property type="entry name" value="Glyco_hydro_3_N_sf"/>
</dbReference>
<comment type="catalytic activity">
    <reaction evidence="1">
        <text>Hydrolysis of terminal, non-reducing beta-D-glucosyl residues with release of beta-D-glucose.</text>
        <dbReference type="EC" id="3.2.1.21"/>
    </reaction>
</comment>
<dbReference type="GO" id="GO:0008422">
    <property type="term" value="F:beta-glucosidase activity"/>
    <property type="evidence" value="ECO:0007669"/>
    <property type="project" value="UniProtKB-EC"/>
</dbReference>
<feature type="signal peptide" evidence="7">
    <location>
        <begin position="1"/>
        <end position="22"/>
    </location>
</feature>
<evidence type="ECO:0000313" key="9">
    <source>
        <dbReference type="EMBL" id="RLN26265.1"/>
    </source>
</evidence>
<evidence type="ECO:0000256" key="7">
    <source>
        <dbReference type="SAM" id="SignalP"/>
    </source>
</evidence>
<evidence type="ECO:0000256" key="2">
    <source>
        <dbReference type="ARBA" id="ARBA00005336"/>
    </source>
</evidence>
<dbReference type="SUPFAM" id="SSF51445">
    <property type="entry name" value="(Trans)glycosidases"/>
    <property type="match status" value="1"/>
</dbReference>
<evidence type="ECO:0000256" key="3">
    <source>
        <dbReference type="ARBA" id="ARBA00012744"/>
    </source>
</evidence>
<name>A0A3R7G2F5_9STRA</name>
<accession>A0A3R7G2F5</accession>
<dbReference type="InterPro" id="IPR001764">
    <property type="entry name" value="Glyco_hydro_3_N"/>
</dbReference>
<protein>
    <recommendedName>
        <fullName evidence="3">beta-glucosidase</fullName>
        <ecNumber evidence="3">3.2.1.21</ecNumber>
    </recommendedName>
</protein>
<reference evidence="9 10" key="1">
    <citation type="submission" date="2018-07" db="EMBL/GenBank/DDBJ databases">
        <title>Genome sequencing of oomycete isolates from Chile give support for New Zealand origin for Phytophthora kernoviae and make available the first Nothophytophthora sp. genome.</title>
        <authorList>
            <person name="Studholme D.J."/>
            <person name="Sanfuentes E."/>
            <person name="Panda P."/>
            <person name="Hill R."/>
            <person name="Sambles C."/>
            <person name="Grant M."/>
            <person name="Williams N.M."/>
            <person name="Mcdougal R.L."/>
        </authorList>
    </citation>
    <scope>NUCLEOTIDE SEQUENCE [LARGE SCALE GENOMIC DNA]</scope>
    <source>
        <strain evidence="9">Chile2</strain>
    </source>
</reference>
<comment type="similarity">
    <text evidence="2">Belongs to the glycosyl hydrolase 3 family.</text>
</comment>
<dbReference type="AlphaFoldDB" id="A0A3R7G2F5"/>
<proteinExistence type="inferred from homology"/>
<evidence type="ECO:0000256" key="6">
    <source>
        <dbReference type="ARBA" id="ARBA00023295"/>
    </source>
</evidence>
<dbReference type="Gene3D" id="3.20.20.300">
    <property type="entry name" value="Glycoside hydrolase, family 3, N-terminal domain"/>
    <property type="match status" value="1"/>
</dbReference>
<dbReference type="PANTHER" id="PTHR30620:SF16">
    <property type="entry name" value="LYSOSOMAL BETA GLUCOSIDASE"/>
    <property type="match status" value="1"/>
</dbReference>
<dbReference type="InterPro" id="IPR017853">
    <property type="entry name" value="GH"/>
</dbReference>
<feature type="chain" id="PRO_5018631281" description="beta-glucosidase" evidence="7">
    <location>
        <begin position="23"/>
        <end position="181"/>
    </location>
</feature>
<feature type="domain" description="Glycoside hydrolase family 3 N-terminal" evidence="8">
    <location>
        <begin position="46"/>
        <end position="181"/>
    </location>
</feature>
<evidence type="ECO:0000256" key="5">
    <source>
        <dbReference type="ARBA" id="ARBA00022801"/>
    </source>
</evidence>
<dbReference type="GO" id="GO:0009251">
    <property type="term" value="P:glucan catabolic process"/>
    <property type="evidence" value="ECO:0007669"/>
    <property type="project" value="TreeGrafter"/>
</dbReference>
<dbReference type="InterPro" id="IPR051915">
    <property type="entry name" value="Cellulose_Degrad_GH3"/>
</dbReference>
<dbReference type="Proteomes" id="UP000285883">
    <property type="component" value="Unassembled WGS sequence"/>
</dbReference>
<dbReference type="EC" id="3.2.1.21" evidence="3"/>
<gene>
    <name evidence="9" type="ORF">BBI17_006072</name>
</gene>
<evidence type="ECO:0000259" key="8">
    <source>
        <dbReference type="Pfam" id="PF00933"/>
    </source>
</evidence>
<dbReference type="PANTHER" id="PTHR30620">
    <property type="entry name" value="PERIPLASMIC BETA-GLUCOSIDASE-RELATED"/>
    <property type="match status" value="1"/>
</dbReference>
<sequence>MVNLWLVSASTALLSLPSAALAGIVADLYDAQAQAIVDSFSVAEVVGQMTQLDLSVVMNDTTKTLNETSVRAFAKQYVGSYLNTYWSDPVGDKYGWNASEFRSLITRIQEITMEENGGHPMIYGIDSVHSANYVSGAAIFPQEINSGASFNPDLVYAMGHIASRDTEAAGISWLFSPILEI</sequence>
<feature type="non-terminal residue" evidence="9">
    <location>
        <position position="181"/>
    </location>
</feature>
<organism evidence="9 10">
    <name type="scientific">Phytophthora kernoviae</name>
    <dbReference type="NCBI Taxonomy" id="325452"/>
    <lineage>
        <taxon>Eukaryota</taxon>
        <taxon>Sar</taxon>
        <taxon>Stramenopiles</taxon>
        <taxon>Oomycota</taxon>
        <taxon>Peronosporomycetes</taxon>
        <taxon>Peronosporales</taxon>
        <taxon>Peronosporaceae</taxon>
        <taxon>Phytophthora</taxon>
    </lineage>
</organism>
<comment type="caution">
    <text evidence="9">The sequence shown here is derived from an EMBL/GenBank/DDBJ whole genome shotgun (WGS) entry which is preliminary data.</text>
</comment>
<keyword evidence="5" id="KW-0378">Hydrolase</keyword>
<evidence type="ECO:0000256" key="1">
    <source>
        <dbReference type="ARBA" id="ARBA00000448"/>
    </source>
</evidence>
<keyword evidence="4 7" id="KW-0732">Signal</keyword>
<keyword evidence="6" id="KW-0326">Glycosidase</keyword>
<evidence type="ECO:0000256" key="4">
    <source>
        <dbReference type="ARBA" id="ARBA00022729"/>
    </source>
</evidence>
<evidence type="ECO:0000313" key="10">
    <source>
        <dbReference type="Proteomes" id="UP000285883"/>
    </source>
</evidence>